<dbReference type="InterPro" id="IPR035944">
    <property type="entry name" value="YfbM-like_sf"/>
</dbReference>
<dbReference type="EMBL" id="LT906468">
    <property type="protein sequence ID" value="SNV50663.1"/>
    <property type="molecule type" value="Genomic_DNA"/>
</dbReference>
<reference evidence="1 2" key="1">
    <citation type="submission" date="2017-06" db="EMBL/GenBank/DDBJ databases">
        <authorList>
            <consortium name="Pathogen Informatics"/>
        </authorList>
    </citation>
    <scope>NUCLEOTIDE SEQUENCE [LARGE SCALE GENOMIC DNA]</scope>
    <source>
        <strain evidence="1 2">NCTC12149</strain>
    </source>
</reference>
<dbReference type="Proteomes" id="UP000215355">
    <property type="component" value="Chromosome 1"/>
</dbReference>
<evidence type="ECO:0000313" key="1">
    <source>
        <dbReference type="EMBL" id="SNV50663.1"/>
    </source>
</evidence>
<dbReference type="RefSeq" id="WP_093096487.1">
    <property type="nucleotide sequence ID" value="NZ_CP158798.1"/>
</dbReference>
<name>A0AAJ4XBQ7_9SPHI</name>
<accession>A0AAJ4XBQ7</accession>
<dbReference type="Pfam" id="PF08974">
    <property type="entry name" value="DUF1877"/>
    <property type="match status" value="1"/>
</dbReference>
<dbReference type="KEGG" id="smiz:4412673_02129"/>
<evidence type="ECO:0000313" key="2">
    <source>
        <dbReference type="Proteomes" id="UP000215355"/>
    </source>
</evidence>
<dbReference type="Gene3D" id="3.40.1760.10">
    <property type="entry name" value="YfbM-like super family"/>
    <property type="match status" value="1"/>
</dbReference>
<gene>
    <name evidence="1" type="primary">yfbM</name>
    <name evidence="1" type="ORF">SAMEA4412673_02129</name>
</gene>
<organism evidence="1 2">
    <name type="scientific">Sphingobacterium mizutaii</name>
    <dbReference type="NCBI Taxonomy" id="1010"/>
    <lineage>
        <taxon>Bacteria</taxon>
        <taxon>Pseudomonadati</taxon>
        <taxon>Bacteroidota</taxon>
        <taxon>Sphingobacteriia</taxon>
        <taxon>Sphingobacteriales</taxon>
        <taxon>Sphingobacteriaceae</taxon>
        <taxon>Sphingobacterium</taxon>
    </lineage>
</organism>
<sequence length="164" mass="18963">MGMYCTLRRVTMEKLESYLEDSHKLEQDFFSNEVTQAPSLDIDKAWDGIIFLLTGSSFEDAVENKMSQVILGSASIDENQDLGYGPARYLLPEEVKSLNEKIKAIGIEDLKLRFNPQEMKDQSVYPDIWDEQNSFDYLEEYFVKLQSFFQHASWANEAIVIIIN</sequence>
<dbReference type="InterPro" id="IPR015068">
    <property type="entry name" value="DUF1877"/>
</dbReference>
<dbReference type="SUPFAM" id="SSF111069">
    <property type="entry name" value="Hypothetical protein yfbM"/>
    <property type="match status" value="1"/>
</dbReference>
<proteinExistence type="predicted"/>
<dbReference type="AlphaFoldDB" id="A0AAJ4XBQ7"/>
<protein>
    <submittedName>
        <fullName evidence="1">Domain of uncharacterized function (DUF1877)</fullName>
    </submittedName>
</protein>